<keyword evidence="4" id="KW-0624">Polysaccharide degradation</keyword>
<dbReference type="InterPro" id="IPR033452">
    <property type="entry name" value="GH30_C"/>
</dbReference>
<organism evidence="4 5">
    <name type="scientific">Hallella mizrahii</name>
    <dbReference type="NCBI Taxonomy" id="2606637"/>
    <lineage>
        <taxon>Bacteria</taxon>
        <taxon>Pseudomonadati</taxon>
        <taxon>Bacteroidota</taxon>
        <taxon>Bacteroidia</taxon>
        <taxon>Bacteroidales</taxon>
        <taxon>Prevotellaceae</taxon>
        <taxon>Hallella</taxon>
    </lineage>
</organism>
<dbReference type="Gene3D" id="2.60.40.1180">
    <property type="entry name" value="Golgi alpha-mannosidase II"/>
    <property type="match status" value="1"/>
</dbReference>
<dbReference type="RefSeq" id="WP_154534464.1">
    <property type="nucleotide sequence ID" value="NZ_VUNG01000023.1"/>
</dbReference>
<dbReference type="EMBL" id="VUNG01000023">
    <property type="protein sequence ID" value="MST84874.1"/>
    <property type="molecule type" value="Genomic_DNA"/>
</dbReference>
<feature type="chain" id="PRO_5029588553" evidence="1">
    <location>
        <begin position="20"/>
        <end position="582"/>
    </location>
</feature>
<dbReference type="AlphaFoldDB" id="A0A7K0KGA4"/>
<sequence>MKQILFSFLALSTVLSASAQSTYTIGFNPSEHYQTIMDFGASDCWTADFVGRYFATTEKEKAARLLFSQKMDSNGNPEGIGLSVWRVNLGAGSSEQGDGSNITDVTRRADCYIKSDGTYDWNRCAGQRWFMEQAKSYGVDHFLLFANSAPIYYTANGLANNKDGSAGANLKEDCYDDFANYIATTARHFTDLGYPITYVDPVNEPAFDWREGQEGSPWQNAEISRLVKELDQALDKQQLSGTTIVMPEASAWDRLYQPCSDYGGRASDQIEAFWNTANSETYIGGLGHVEKAVAGHDYWTFDSDAALVDTRKKVAQKAAQYGLKVMQTEWSMLDKEPGTDTGFPGSYDEASEMDIALFMGKLIYVGLTEGNMSSWSYWTAMAQSQWSQKNRFELLRLNASGDTGYESYGDLTKGGTVTANPNLWVLGNYSRFVRPGYQRIAMTGTTVNDIDGLMATAFVSPDGKRVVAVFVNNGDAAKGVKFNTSATAIHKYVTDATHSLSLDATLSTTPNADTRILIPARSVVTFTLDGDFATGIQSIEEDAKKVNAIFSLTGMKVADDVSLLHSLPKGIYVVDGKKVVNH</sequence>
<dbReference type="Gene3D" id="3.20.20.80">
    <property type="entry name" value="Glycosidases"/>
    <property type="match status" value="1"/>
</dbReference>
<comment type="caution">
    <text evidence="4">The sequence shown here is derived from an EMBL/GenBank/DDBJ whole genome shotgun (WGS) entry which is preliminary data.</text>
</comment>
<keyword evidence="4" id="KW-0858">Xylan degradation</keyword>
<dbReference type="InterPro" id="IPR039743">
    <property type="entry name" value="6GAL/EXGAL"/>
</dbReference>
<dbReference type="Proteomes" id="UP000438914">
    <property type="component" value="Unassembled WGS sequence"/>
</dbReference>
<dbReference type="SUPFAM" id="SSF51011">
    <property type="entry name" value="Glycosyl hydrolase domain"/>
    <property type="match status" value="1"/>
</dbReference>
<feature type="signal peptide" evidence="1">
    <location>
        <begin position="1"/>
        <end position="19"/>
    </location>
</feature>
<name>A0A7K0KGA4_9BACT</name>
<evidence type="ECO:0000259" key="3">
    <source>
        <dbReference type="Pfam" id="PF17189"/>
    </source>
</evidence>
<accession>A0A7K0KGA4</accession>
<feature type="domain" description="Glycosyl hydrolase family 30 beta sandwich" evidence="3">
    <location>
        <begin position="438"/>
        <end position="526"/>
    </location>
</feature>
<dbReference type="InterPro" id="IPR039514">
    <property type="entry name" value="6GAL-like"/>
</dbReference>
<dbReference type="SUPFAM" id="SSF51445">
    <property type="entry name" value="(Trans)glycosidases"/>
    <property type="match status" value="1"/>
</dbReference>
<dbReference type="Pfam" id="PF14587">
    <property type="entry name" value="Glyco_hydr_30_2"/>
    <property type="match status" value="1"/>
</dbReference>
<reference evidence="4 5" key="1">
    <citation type="submission" date="2019-08" db="EMBL/GenBank/DDBJ databases">
        <title>In-depth cultivation of the pig gut microbiome towards novel bacterial diversity and tailored functional studies.</title>
        <authorList>
            <person name="Wylensek D."/>
            <person name="Hitch T.C.A."/>
            <person name="Clavel T."/>
        </authorList>
    </citation>
    <scope>NUCLEOTIDE SEQUENCE [LARGE SCALE GENOMIC DNA]</scope>
    <source>
        <strain evidence="4 5">LKV-178-WT-2A</strain>
    </source>
</reference>
<keyword evidence="5" id="KW-1185">Reference proteome</keyword>
<dbReference type="InterPro" id="IPR013780">
    <property type="entry name" value="Glyco_hydro_b"/>
</dbReference>
<keyword evidence="1" id="KW-0732">Signal</keyword>
<dbReference type="GO" id="GO:0045493">
    <property type="term" value="P:xylan catabolic process"/>
    <property type="evidence" value="ECO:0007669"/>
    <property type="project" value="UniProtKB-KW"/>
</dbReference>
<dbReference type="GO" id="GO:0004553">
    <property type="term" value="F:hydrolase activity, hydrolyzing O-glycosyl compounds"/>
    <property type="evidence" value="ECO:0007669"/>
    <property type="project" value="InterPro"/>
</dbReference>
<proteinExistence type="predicted"/>
<keyword evidence="4" id="KW-0326">Glycosidase</keyword>
<dbReference type="PANTHER" id="PTHR42767:SF1">
    <property type="entry name" value="ENDO-BETA-1,6-GALACTANASE-LIKE DOMAIN-CONTAINING PROTEIN"/>
    <property type="match status" value="1"/>
</dbReference>
<evidence type="ECO:0000313" key="4">
    <source>
        <dbReference type="EMBL" id="MST84874.1"/>
    </source>
</evidence>
<evidence type="ECO:0000259" key="2">
    <source>
        <dbReference type="Pfam" id="PF14587"/>
    </source>
</evidence>
<dbReference type="InterPro" id="IPR017853">
    <property type="entry name" value="GH"/>
</dbReference>
<keyword evidence="4" id="KW-0378">Hydrolase</keyword>
<dbReference type="PANTHER" id="PTHR42767">
    <property type="entry name" value="ENDO-BETA-1,6-GALACTANASE"/>
    <property type="match status" value="1"/>
</dbReference>
<dbReference type="Pfam" id="PF17189">
    <property type="entry name" value="Glyco_hydro_30C"/>
    <property type="match status" value="1"/>
</dbReference>
<evidence type="ECO:0000313" key="5">
    <source>
        <dbReference type="Proteomes" id="UP000438914"/>
    </source>
</evidence>
<evidence type="ECO:0000256" key="1">
    <source>
        <dbReference type="SAM" id="SignalP"/>
    </source>
</evidence>
<keyword evidence="4" id="KW-0119">Carbohydrate metabolism</keyword>
<protein>
    <submittedName>
        <fullName evidence="4">Xylanase</fullName>
    </submittedName>
</protein>
<gene>
    <name evidence="4" type="ORF">FYJ73_09375</name>
</gene>
<feature type="domain" description="Endo-beta-1,6-galactanase-like" evidence="2">
    <location>
        <begin position="24"/>
        <end position="386"/>
    </location>
</feature>